<dbReference type="HAMAP" id="MF_00185">
    <property type="entry name" value="IPP_trans"/>
    <property type="match status" value="1"/>
</dbReference>
<sequence>MHKVIFLMGPTAAGKTDIAVQAAMSLPIDLISVDSVLIYKFMDVGTAKPDAETLAKAPHALIDLIEPEQSFSVAEFCQLAIKEIDKSHHAGRTPMLVGGTMMYFNALQYGLSKLPEANIEIRSELELIAQQKGWKFMHQQLSEVDLASAKRIHPNDTQRIQRALEIYQVSGRTMTELLAQQPKHKFPYKTLKLISAWQDREQLRARIAQRFELMLTQNFLKEVELLRARRGLSSDHPSMRSVGYRQMWEHLDGHLDYAEMKERAIIATRQLAKRQYTWLRKMQDAQWFYMEYSDSKSQVLSKITDFIDNAQETSE</sequence>
<evidence type="ECO:0000256" key="3">
    <source>
        <dbReference type="ARBA" id="ARBA00012665"/>
    </source>
</evidence>
<dbReference type="Gene3D" id="1.10.20.140">
    <property type="match status" value="1"/>
</dbReference>
<dbReference type="EMBL" id="UOFL01000043">
    <property type="protein sequence ID" value="VAW73357.1"/>
    <property type="molecule type" value="Genomic_DNA"/>
</dbReference>
<keyword evidence="4 10" id="KW-0808">Transferase</keyword>
<evidence type="ECO:0000256" key="5">
    <source>
        <dbReference type="ARBA" id="ARBA00022694"/>
    </source>
</evidence>
<keyword evidence="7" id="KW-0067">ATP-binding</keyword>
<evidence type="ECO:0000256" key="2">
    <source>
        <dbReference type="ARBA" id="ARBA00005842"/>
    </source>
</evidence>
<dbReference type="NCBIfam" id="TIGR00174">
    <property type="entry name" value="miaA"/>
    <property type="match status" value="1"/>
</dbReference>
<dbReference type="EC" id="2.5.1.75" evidence="3"/>
<proteinExistence type="inferred from homology"/>
<comment type="similarity">
    <text evidence="2">Belongs to the IPP transferase family.</text>
</comment>
<keyword evidence="6" id="KW-0547">Nucleotide-binding</keyword>
<dbReference type="AlphaFoldDB" id="A0A3B0YCN9"/>
<comment type="catalytic activity">
    <reaction evidence="9">
        <text>adenosine(37) in tRNA + dimethylallyl diphosphate = N(6)-dimethylallyladenosine(37) in tRNA + diphosphate</text>
        <dbReference type="Rhea" id="RHEA:26482"/>
        <dbReference type="Rhea" id="RHEA-COMP:10162"/>
        <dbReference type="Rhea" id="RHEA-COMP:10375"/>
        <dbReference type="ChEBI" id="CHEBI:33019"/>
        <dbReference type="ChEBI" id="CHEBI:57623"/>
        <dbReference type="ChEBI" id="CHEBI:74411"/>
        <dbReference type="ChEBI" id="CHEBI:74415"/>
        <dbReference type="EC" id="2.5.1.75"/>
    </reaction>
</comment>
<evidence type="ECO:0000256" key="4">
    <source>
        <dbReference type="ARBA" id="ARBA00022679"/>
    </source>
</evidence>
<dbReference type="InterPro" id="IPR018022">
    <property type="entry name" value="IPT"/>
</dbReference>
<organism evidence="10">
    <name type="scientific">hydrothermal vent metagenome</name>
    <dbReference type="NCBI Taxonomy" id="652676"/>
    <lineage>
        <taxon>unclassified sequences</taxon>
        <taxon>metagenomes</taxon>
        <taxon>ecological metagenomes</taxon>
    </lineage>
</organism>
<dbReference type="InterPro" id="IPR027417">
    <property type="entry name" value="P-loop_NTPase"/>
</dbReference>
<dbReference type="InterPro" id="IPR039657">
    <property type="entry name" value="Dimethylallyltransferase"/>
</dbReference>
<dbReference type="SUPFAM" id="SSF52540">
    <property type="entry name" value="P-loop containing nucleoside triphosphate hydrolases"/>
    <property type="match status" value="1"/>
</dbReference>
<evidence type="ECO:0000256" key="1">
    <source>
        <dbReference type="ARBA" id="ARBA00001946"/>
    </source>
</evidence>
<name>A0A3B0YCN9_9ZZZZ</name>
<dbReference type="GO" id="GO:0006400">
    <property type="term" value="P:tRNA modification"/>
    <property type="evidence" value="ECO:0007669"/>
    <property type="project" value="TreeGrafter"/>
</dbReference>
<dbReference type="Pfam" id="PF01715">
    <property type="entry name" value="IPPT"/>
    <property type="match status" value="1"/>
</dbReference>
<dbReference type="GO" id="GO:0005524">
    <property type="term" value="F:ATP binding"/>
    <property type="evidence" value="ECO:0007669"/>
    <property type="project" value="UniProtKB-KW"/>
</dbReference>
<dbReference type="PANTHER" id="PTHR11088">
    <property type="entry name" value="TRNA DIMETHYLALLYLTRANSFERASE"/>
    <property type="match status" value="1"/>
</dbReference>
<dbReference type="Gene3D" id="3.40.50.300">
    <property type="entry name" value="P-loop containing nucleotide triphosphate hydrolases"/>
    <property type="match status" value="1"/>
</dbReference>
<evidence type="ECO:0000256" key="7">
    <source>
        <dbReference type="ARBA" id="ARBA00022840"/>
    </source>
</evidence>
<evidence type="ECO:0000256" key="8">
    <source>
        <dbReference type="ARBA" id="ARBA00022842"/>
    </source>
</evidence>
<dbReference type="FunFam" id="1.10.20.140:FF:000001">
    <property type="entry name" value="tRNA dimethylallyltransferase"/>
    <property type="match status" value="1"/>
</dbReference>
<dbReference type="GO" id="GO:0052381">
    <property type="term" value="F:tRNA dimethylallyltransferase activity"/>
    <property type="evidence" value="ECO:0007669"/>
    <property type="project" value="UniProtKB-EC"/>
</dbReference>
<keyword evidence="5" id="KW-0819">tRNA processing</keyword>
<gene>
    <name evidence="10" type="ORF">MNBD_GAMMA12-3333</name>
</gene>
<protein>
    <recommendedName>
        <fullName evidence="3">tRNA dimethylallyltransferase</fullName>
        <ecNumber evidence="3">2.5.1.75</ecNumber>
    </recommendedName>
</protein>
<evidence type="ECO:0000256" key="6">
    <source>
        <dbReference type="ARBA" id="ARBA00022741"/>
    </source>
</evidence>
<evidence type="ECO:0000313" key="10">
    <source>
        <dbReference type="EMBL" id="VAW73357.1"/>
    </source>
</evidence>
<reference evidence="10" key="1">
    <citation type="submission" date="2018-06" db="EMBL/GenBank/DDBJ databases">
        <authorList>
            <person name="Zhirakovskaya E."/>
        </authorList>
    </citation>
    <scope>NUCLEOTIDE SEQUENCE</scope>
</reference>
<accession>A0A3B0YCN9</accession>
<dbReference type="PANTHER" id="PTHR11088:SF60">
    <property type="entry name" value="TRNA DIMETHYLALLYLTRANSFERASE"/>
    <property type="match status" value="1"/>
</dbReference>
<comment type="cofactor">
    <cofactor evidence="1">
        <name>Mg(2+)</name>
        <dbReference type="ChEBI" id="CHEBI:18420"/>
    </cofactor>
</comment>
<evidence type="ECO:0000256" key="9">
    <source>
        <dbReference type="ARBA" id="ARBA00049563"/>
    </source>
</evidence>
<keyword evidence="8" id="KW-0460">Magnesium</keyword>